<dbReference type="PANTHER" id="PTHR11475">
    <property type="entry name" value="OXIDASE/PEROXIDASE"/>
    <property type="match status" value="1"/>
</dbReference>
<keyword evidence="3" id="KW-1185">Reference proteome</keyword>
<dbReference type="AlphaFoldDB" id="A0AAQ4F1U4"/>
<accession>A0AAQ4F1U4</accession>
<reference evidence="2 3" key="1">
    <citation type="journal article" date="2023" name="Arcadia Sci">
        <title>De novo assembly of a long-read Amblyomma americanum tick genome.</title>
        <authorList>
            <person name="Chou S."/>
            <person name="Poskanzer K.E."/>
            <person name="Rollins M."/>
            <person name="Thuy-Boun P.S."/>
        </authorList>
    </citation>
    <scope>NUCLEOTIDE SEQUENCE [LARGE SCALE GENOMIC DNA]</scope>
    <source>
        <strain evidence="2">F_SG_1</strain>
        <tissue evidence="2">Salivary glands</tissue>
    </source>
</reference>
<comment type="caution">
    <text evidence="2">The sequence shown here is derived from an EMBL/GenBank/DDBJ whole genome shotgun (WGS) entry which is preliminary data.</text>
</comment>
<proteinExistence type="predicted"/>
<dbReference type="SUPFAM" id="SSF48113">
    <property type="entry name" value="Heme-dependent peroxidases"/>
    <property type="match status" value="1"/>
</dbReference>
<dbReference type="GO" id="GO:0020037">
    <property type="term" value="F:heme binding"/>
    <property type="evidence" value="ECO:0007669"/>
    <property type="project" value="InterPro"/>
</dbReference>
<evidence type="ECO:0000313" key="3">
    <source>
        <dbReference type="Proteomes" id="UP001321473"/>
    </source>
</evidence>
<organism evidence="2 3">
    <name type="scientific">Amblyomma americanum</name>
    <name type="common">Lone star tick</name>
    <dbReference type="NCBI Taxonomy" id="6943"/>
    <lineage>
        <taxon>Eukaryota</taxon>
        <taxon>Metazoa</taxon>
        <taxon>Ecdysozoa</taxon>
        <taxon>Arthropoda</taxon>
        <taxon>Chelicerata</taxon>
        <taxon>Arachnida</taxon>
        <taxon>Acari</taxon>
        <taxon>Parasitiformes</taxon>
        <taxon>Ixodida</taxon>
        <taxon>Ixodoidea</taxon>
        <taxon>Ixodidae</taxon>
        <taxon>Amblyomminae</taxon>
        <taxon>Amblyomma</taxon>
    </lineage>
</organism>
<dbReference type="Pfam" id="PF03098">
    <property type="entry name" value="An_peroxidase"/>
    <property type="match status" value="1"/>
</dbReference>
<name>A0AAQ4F1U4_AMBAM</name>
<evidence type="ECO:0000313" key="2">
    <source>
        <dbReference type="EMBL" id="KAK8781120.1"/>
    </source>
</evidence>
<dbReference type="PROSITE" id="PS50292">
    <property type="entry name" value="PEROXIDASE_3"/>
    <property type="match status" value="1"/>
</dbReference>
<keyword evidence="1" id="KW-0560">Oxidoreductase</keyword>
<dbReference type="EMBL" id="JARKHS020008006">
    <property type="protein sequence ID" value="KAK8781120.1"/>
    <property type="molecule type" value="Genomic_DNA"/>
</dbReference>
<sequence length="164" mass="19232">MCLDRHGDEALRNHLFRQPYLEYGSDLFATDIQRGRDHGLPPYTDYIKHCHNKTVNKFEDLKEFLVDNVTELLRKVYGNVNDIDLYTGGLSEKPIENAEMGKTFACLISDVFHRLKFGDRFYYEHGNQSGSFTEANRENRCVQFCQVSFLTKRILTWVPRKVPF</sequence>
<dbReference type="InterPro" id="IPR037120">
    <property type="entry name" value="Haem_peroxidase_sf_animal"/>
</dbReference>
<dbReference type="Gene3D" id="1.10.640.10">
    <property type="entry name" value="Haem peroxidase domain superfamily, animal type"/>
    <property type="match status" value="1"/>
</dbReference>
<protein>
    <submittedName>
        <fullName evidence="2">Uncharacterized protein</fullName>
    </submittedName>
</protein>
<keyword evidence="1" id="KW-0575">Peroxidase</keyword>
<dbReference type="PANTHER" id="PTHR11475:SF143">
    <property type="entry name" value="PUTATIVE-RELATED"/>
    <property type="match status" value="1"/>
</dbReference>
<gene>
    <name evidence="2" type="ORF">V5799_017536</name>
</gene>
<dbReference type="InterPro" id="IPR019791">
    <property type="entry name" value="Haem_peroxidase_animal"/>
</dbReference>
<dbReference type="GO" id="GO:0004601">
    <property type="term" value="F:peroxidase activity"/>
    <property type="evidence" value="ECO:0007669"/>
    <property type="project" value="UniProtKB-KW"/>
</dbReference>
<dbReference type="GO" id="GO:0006979">
    <property type="term" value="P:response to oxidative stress"/>
    <property type="evidence" value="ECO:0007669"/>
    <property type="project" value="InterPro"/>
</dbReference>
<dbReference type="InterPro" id="IPR010255">
    <property type="entry name" value="Haem_peroxidase_sf"/>
</dbReference>
<evidence type="ECO:0000256" key="1">
    <source>
        <dbReference type="ARBA" id="ARBA00022559"/>
    </source>
</evidence>
<dbReference type="Proteomes" id="UP001321473">
    <property type="component" value="Unassembled WGS sequence"/>
</dbReference>